<feature type="transmembrane region" description="Helical" evidence="1">
    <location>
        <begin position="18"/>
        <end position="39"/>
    </location>
</feature>
<dbReference type="AlphaFoldDB" id="A0A5C1QUI0"/>
<dbReference type="SUPFAM" id="SSF103190">
    <property type="entry name" value="Sensory domain-like"/>
    <property type="match status" value="2"/>
</dbReference>
<dbReference type="GO" id="GO:0003824">
    <property type="term" value="F:catalytic activity"/>
    <property type="evidence" value="ECO:0007669"/>
    <property type="project" value="UniProtKB-ARBA"/>
</dbReference>
<reference evidence="3 4" key="1">
    <citation type="submission" date="2019-02" db="EMBL/GenBank/DDBJ databases">
        <title>Complete Genome Sequence and Methylome Analysis of free living Spirochaetas.</title>
        <authorList>
            <person name="Fomenkov A."/>
            <person name="Dubinina G."/>
            <person name="Leshcheva N."/>
            <person name="Mikheeva N."/>
            <person name="Grabovich M."/>
            <person name="Vincze T."/>
            <person name="Roberts R.J."/>
        </authorList>
    </citation>
    <scope>NUCLEOTIDE SEQUENCE [LARGE SCALE GENOMIC DNA]</scope>
    <source>
        <strain evidence="3 4">K2</strain>
    </source>
</reference>
<dbReference type="EMBL" id="CP036150">
    <property type="protein sequence ID" value="QEN09722.1"/>
    <property type="molecule type" value="Genomic_DNA"/>
</dbReference>
<dbReference type="InterPro" id="IPR052163">
    <property type="entry name" value="DGC-Regulatory_Protein"/>
</dbReference>
<keyword evidence="1" id="KW-0812">Transmembrane</keyword>
<sequence length="524" mass="60189">MNDQIELSMRDKDVRKRFFWYLSAFILITFLIISALLLGRRNQLLRDYKVHSETQVDHLGGLIESHFQSIKSDILFLPVLNEILRFKSIPNEEDKHFIEKEFLEFVRSKKIYDQIRYLDTEGNELLRINFNNGFPEIVPREELQNKSNRYYFKESVKLKEGHVYVSPIDLNKEKGAVEVPLKPMIRFGTPLYDQKIHLKGVLILNYLANVFIEDLIVSSRNEAGTFGLINEEGFWLYNDNPAEEWQFMYPESNPSGLMVSSPELWEKIVSNDRTHSFIHENSLYTSLNIQPLSQVPTIVNEQHWYLVNRVSFDEMNTSWRDFLIVLFLLTFILTLMASFPFLLAAKTVVQRNIFKEALERAALFDTLTGLPNRDFLKIAALQLIKDLDRYNQTFALLFIDLDGFKNVNDTYGHEGGDLVLKDVAGKLKNCVRDSDTVARIGGDEFVVLLHRVEGEEDCKMVARNILDSLNQALILPQGEAKVGSSIGIALALPGTTTDLESLIARADKAMYKVKDEGKGDFKIG</sequence>
<dbReference type="FunFam" id="3.30.70.270:FF:000001">
    <property type="entry name" value="Diguanylate cyclase domain protein"/>
    <property type="match status" value="1"/>
</dbReference>
<dbReference type="RefSeq" id="WP_149487794.1">
    <property type="nucleotide sequence ID" value="NZ_CP036150.1"/>
</dbReference>
<proteinExistence type="predicted"/>
<dbReference type="InterPro" id="IPR029151">
    <property type="entry name" value="Sensor-like_sf"/>
</dbReference>
<gene>
    <name evidence="3" type="ORF">EXM22_17660</name>
</gene>
<dbReference type="SUPFAM" id="SSF55073">
    <property type="entry name" value="Nucleotide cyclase"/>
    <property type="match status" value="1"/>
</dbReference>
<dbReference type="Gene3D" id="3.30.70.270">
    <property type="match status" value="1"/>
</dbReference>
<accession>A0A5C1QUI0</accession>
<evidence type="ECO:0000256" key="1">
    <source>
        <dbReference type="SAM" id="Phobius"/>
    </source>
</evidence>
<evidence type="ECO:0000313" key="3">
    <source>
        <dbReference type="EMBL" id="QEN09722.1"/>
    </source>
</evidence>
<feature type="domain" description="GGDEF" evidence="2">
    <location>
        <begin position="392"/>
        <end position="524"/>
    </location>
</feature>
<dbReference type="NCBIfam" id="TIGR00254">
    <property type="entry name" value="GGDEF"/>
    <property type="match status" value="1"/>
</dbReference>
<dbReference type="Pfam" id="PF21623">
    <property type="entry name" value="HK_sensor_dom_bact"/>
    <property type="match status" value="1"/>
</dbReference>
<dbReference type="Pfam" id="PF00990">
    <property type="entry name" value="GGDEF"/>
    <property type="match status" value="1"/>
</dbReference>
<dbReference type="OrthoDB" id="368233at2"/>
<dbReference type="InterPro" id="IPR048760">
    <property type="entry name" value="VP0354-like_sensor_dom"/>
</dbReference>
<dbReference type="InterPro" id="IPR029787">
    <property type="entry name" value="Nucleotide_cyclase"/>
</dbReference>
<dbReference type="SMART" id="SM00267">
    <property type="entry name" value="GGDEF"/>
    <property type="match status" value="1"/>
</dbReference>
<dbReference type="InterPro" id="IPR043128">
    <property type="entry name" value="Rev_trsase/Diguanyl_cyclase"/>
</dbReference>
<name>A0A5C1QUI0_9SPIO</name>
<dbReference type="Proteomes" id="UP000324209">
    <property type="component" value="Chromosome"/>
</dbReference>
<dbReference type="CDD" id="cd01949">
    <property type="entry name" value="GGDEF"/>
    <property type="match status" value="1"/>
</dbReference>
<keyword evidence="1" id="KW-0472">Membrane</keyword>
<dbReference type="PROSITE" id="PS50887">
    <property type="entry name" value="GGDEF"/>
    <property type="match status" value="1"/>
</dbReference>
<protein>
    <submittedName>
        <fullName evidence="3">GGDEF domain-containing protein</fullName>
    </submittedName>
</protein>
<feature type="transmembrane region" description="Helical" evidence="1">
    <location>
        <begin position="322"/>
        <end position="343"/>
    </location>
</feature>
<evidence type="ECO:0000259" key="2">
    <source>
        <dbReference type="PROSITE" id="PS50887"/>
    </source>
</evidence>
<keyword evidence="1" id="KW-1133">Transmembrane helix</keyword>
<organism evidence="3 4">
    <name type="scientific">Oceanispirochaeta crateris</name>
    <dbReference type="NCBI Taxonomy" id="2518645"/>
    <lineage>
        <taxon>Bacteria</taxon>
        <taxon>Pseudomonadati</taxon>
        <taxon>Spirochaetota</taxon>
        <taxon>Spirochaetia</taxon>
        <taxon>Spirochaetales</taxon>
        <taxon>Spirochaetaceae</taxon>
        <taxon>Oceanispirochaeta</taxon>
    </lineage>
</organism>
<dbReference type="KEGG" id="ock:EXM22_17660"/>
<dbReference type="PANTHER" id="PTHR46663">
    <property type="entry name" value="DIGUANYLATE CYCLASE DGCT-RELATED"/>
    <property type="match status" value="1"/>
</dbReference>
<dbReference type="PANTHER" id="PTHR46663:SF2">
    <property type="entry name" value="GGDEF DOMAIN-CONTAINING PROTEIN"/>
    <property type="match status" value="1"/>
</dbReference>
<keyword evidence="4" id="KW-1185">Reference proteome</keyword>
<dbReference type="Gene3D" id="3.30.450.20">
    <property type="entry name" value="PAS domain"/>
    <property type="match status" value="2"/>
</dbReference>
<evidence type="ECO:0000313" key="4">
    <source>
        <dbReference type="Proteomes" id="UP000324209"/>
    </source>
</evidence>
<dbReference type="InterPro" id="IPR000160">
    <property type="entry name" value="GGDEF_dom"/>
</dbReference>